<accession>A0A4R6UWW2</accession>
<dbReference type="Proteomes" id="UP000295281">
    <property type="component" value="Unassembled WGS sequence"/>
</dbReference>
<evidence type="ECO:0000313" key="2">
    <source>
        <dbReference type="Proteomes" id="UP000295281"/>
    </source>
</evidence>
<keyword evidence="2" id="KW-1185">Reference proteome</keyword>
<comment type="caution">
    <text evidence="1">The sequence shown here is derived from an EMBL/GenBank/DDBJ whole genome shotgun (WGS) entry which is preliminary data.</text>
</comment>
<dbReference type="PANTHER" id="PTHR39186">
    <property type="entry name" value="DUF2071 FAMILY PROTEIN"/>
    <property type="match status" value="1"/>
</dbReference>
<dbReference type="InterPro" id="IPR023375">
    <property type="entry name" value="ADC_dom_sf"/>
</dbReference>
<dbReference type="PANTHER" id="PTHR39186:SF1">
    <property type="entry name" value="DUF2071 DOMAIN-CONTAINING PROTEIN"/>
    <property type="match status" value="1"/>
</dbReference>
<evidence type="ECO:0008006" key="3">
    <source>
        <dbReference type="Google" id="ProtNLM"/>
    </source>
</evidence>
<dbReference type="SUPFAM" id="SSF160104">
    <property type="entry name" value="Acetoacetate decarboxylase-like"/>
    <property type="match status" value="1"/>
</dbReference>
<gene>
    <name evidence="1" type="ORF">EV190_11271</name>
</gene>
<dbReference type="AlphaFoldDB" id="A0A4R6UWW2"/>
<dbReference type="InterPro" id="IPR018644">
    <property type="entry name" value="DUF2071"/>
</dbReference>
<proteinExistence type="predicted"/>
<dbReference type="Gene3D" id="2.40.400.10">
    <property type="entry name" value="Acetoacetate decarboxylase-like"/>
    <property type="match status" value="1"/>
</dbReference>
<dbReference type="RefSeq" id="WP_133742243.1">
    <property type="nucleotide sequence ID" value="NZ_SNYN01000012.1"/>
</dbReference>
<dbReference type="EMBL" id="SNYN01000012">
    <property type="protein sequence ID" value="TDQ50766.1"/>
    <property type="molecule type" value="Genomic_DNA"/>
</dbReference>
<protein>
    <recommendedName>
        <fullName evidence="3">DUF2071 domain-containing protein</fullName>
    </recommendedName>
</protein>
<name>A0A4R6UWW2_9ACTN</name>
<evidence type="ECO:0000313" key="1">
    <source>
        <dbReference type="EMBL" id="TDQ50766.1"/>
    </source>
</evidence>
<dbReference type="Pfam" id="PF09844">
    <property type="entry name" value="DUF2071"/>
    <property type="match status" value="1"/>
</dbReference>
<sequence length="247" mass="26780">MTHQDRIPPLDPPPLPRSVLLAQGWRDVAFLHWPVAPADAAPLLPPSTRPDVLDGVTYVGVVAFAVTGTRVLGAVPTGGFTEFNVRLYSVDERGNQGVVFLSLDADSAHNALAARVLTGLPYMWSDASVGRDRDGRVGYASRRRLPGPGARSRFRVRPGGRLEHPSPLDVFLTARWGLHTRHLGRTHWVRVAHRAWPLHRAELLSCEQDLTAAAGLCVAGAPVSVLWSPGVDTDVTISKPSEEAIHT</sequence>
<dbReference type="OrthoDB" id="150993at2"/>
<reference evidence="1 2" key="1">
    <citation type="submission" date="2019-03" db="EMBL/GenBank/DDBJ databases">
        <title>Genomic Encyclopedia of Type Strains, Phase IV (KMG-IV): sequencing the most valuable type-strain genomes for metagenomic binning, comparative biology and taxonomic classification.</title>
        <authorList>
            <person name="Goeker M."/>
        </authorList>
    </citation>
    <scope>NUCLEOTIDE SEQUENCE [LARGE SCALE GENOMIC DNA]</scope>
    <source>
        <strain evidence="1 2">DSM 46770</strain>
    </source>
</reference>
<organism evidence="1 2">
    <name type="scientific">Actinorugispora endophytica</name>
    <dbReference type="NCBI Taxonomy" id="1605990"/>
    <lineage>
        <taxon>Bacteria</taxon>
        <taxon>Bacillati</taxon>
        <taxon>Actinomycetota</taxon>
        <taxon>Actinomycetes</taxon>
        <taxon>Streptosporangiales</taxon>
        <taxon>Nocardiopsidaceae</taxon>
        <taxon>Actinorugispora</taxon>
    </lineage>
</organism>